<evidence type="ECO:0000259" key="1">
    <source>
        <dbReference type="SMART" id="SM00860"/>
    </source>
</evidence>
<reference evidence="2 3" key="1">
    <citation type="submission" date="2023-11" db="EMBL/GenBank/DDBJ databases">
        <title>MicrobeMod: A computational toolkit for identifying prokaryotic methylation and restriction-modification with nanopore sequencing.</title>
        <authorList>
            <person name="Crits-Christoph A."/>
            <person name="Kang S.C."/>
            <person name="Lee H."/>
            <person name="Ostrov N."/>
        </authorList>
    </citation>
    <scope>NUCLEOTIDE SEQUENCE [LARGE SCALE GENOMIC DNA]</scope>
    <source>
        <strain evidence="2 3">ATCC BAA-571</strain>
    </source>
</reference>
<comment type="caution">
    <text evidence="2">The sequence shown here is derived from an EMBL/GenBank/DDBJ whole genome shotgun (WGS) entry which is preliminary data.</text>
</comment>
<proteinExistence type="predicted"/>
<feature type="domain" description="Knr4/Smi1-like" evidence="1">
    <location>
        <begin position="9"/>
        <end position="143"/>
    </location>
</feature>
<dbReference type="Gene3D" id="3.40.1580.10">
    <property type="entry name" value="SMI1/KNR4-like"/>
    <property type="match status" value="1"/>
</dbReference>
<protein>
    <submittedName>
        <fullName evidence="2">SMI1/KNR4 family protein</fullName>
    </submittedName>
</protein>
<dbReference type="SMART" id="SM00860">
    <property type="entry name" value="SMI1_KNR4"/>
    <property type="match status" value="1"/>
</dbReference>
<dbReference type="SUPFAM" id="SSF160631">
    <property type="entry name" value="SMI1/KNR4-like"/>
    <property type="match status" value="1"/>
</dbReference>
<accession>A0ABU4Q0P7</accession>
<evidence type="ECO:0000313" key="2">
    <source>
        <dbReference type="EMBL" id="MDX5993697.1"/>
    </source>
</evidence>
<sequence>MEFVDSYSPLSPDDLAEVEAKVGRPLPEEYKSFLLKYNGGRPMLDGVRHNGEHFDFIGHFYAIRGEMYYNDLVRQIGEHEGMIPKGYLPIGESPGGDVFCLSLKKPTEGAVFHWDHEEANYDGEPWEFNMTNLSPSLAAFLEGLCIGE</sequence>
<keyword evidence="3" id="KW-1185">Reference proteome</keyword>
<gene>
    <name evidence="2" type="ORF">SIM71_16635</name>
</gene>
<dbReference type="RefSeq" id="WP_074679848.1">
    <property type="nucleotide sequence ID" value="NZ_CBCSET010000007.1"/>
</dbReference>
<dbReference type="InterPro" id="IPR037883">
    <property type="entry name" value="Knr4/Smi1-like_sf"/>
</dbReference>
<evidence type="ECO:0000313" key="3">
    <source>
        <dbReference type="Proteomes" id="UP001278050"/>
    </source>
</evidence>
<dbReference type="Pfam" id="PF09346">
    <property type="entry name" value="SMI1_KNR4"/>
    <property type="match status" value="1"/>
</dbReference>
<organism evidence="2 3">
    <name type="scientific">Ectopseudomonas alcaliphila</name>
    <dbReference type="NCBI Taxonomy" id="101564"/>
    <lineage>
        <taxon>Bacteria</taxon>
        <taxon>Pseudomonadati</taxon>
        <taxon>Pseudomonadota</taxon>
        <taxon>Gammaproteobacteria</taxon>
        <taxon>Pseudomonadales</taxon>
        <taxon>Pseudomonadaceae</taxon>
        <taxon>Ectopseudomonas</taxon>
    </lineage>
</organism>
<dbReference type="InterPro" id="IPR018958">
    <property type="entry name" value="Knr4/Smi1-like_dom"/>
</dbReference>
<name>A0ABU4Q0P7_9GAMM</name>
<dbReference type="Proteomes" id="UP001278050">
    <property type="component" value="Unassembled WGS sequence"/>
</dbReference>
<dbReference type="EMBL" id="JAWXXP010000001">
    <property type="protein sequence ID" value="MDX5993697.1"/>
    <property type="molecule type" value="Genomic_DNA"/>
</dbReference>